<reference evidence="1" key="1">
    <citation type="submission" date="2018-02" db="EMBL/GenBank/DDBJ databases">
        <title>Rhizophora mucronata_Transcriptome.</title>
        <authorList>
            <person name="Meera S.P."/>
            <person name="Sreeshan A."/>
            <person name="Augustine A."/>
        </authorList>
    </citation>
    <scope>NUCLEOTIDE SEQUENCE</scope>
    <source>
        <tissue evidence="1">Leaf</tissue>
    </source>
</reference>
<organism evidence="1">
    <name type="scientific">Rhizophora mucronata</name>
    <name type="common">Asiatic mangrove</name>
    <dbReference type="NCBI Taxonomy" id="61149"/>
    <lineage>
        <taxon>Eukaryota</taxon>
        <taxon>Viridiplantae</taxon>
        <taxon>Streptophyta</taxon>
        <taxon>Embryophyta</taxon>
        <taxon>Tracheophyta</taxon>
        <taxon>Spermatophyta</taxon>
        <taxon>Magnoliopsida</taxon>
        <taxon>eudicotyledons</taxon>
        <taxon>Gunneridae</taxon>
        <taxon>Pentapetalae</taxon>
        <taxon>rosids</taxon>
        <taxon>fabids</taxon>
        <taxon>Malpighiales</taxon>
        <taxon>Rhizophoraceae</taxon>
        <taxon>Rhizophora</taxon>
    </lineage>
</organism>
<protein>
    <submittedName>
        <fullName evidence="1">Uncharacterized protein</fullName>
    </submittedName>
</protein>
<proteinExistence type="predicted"/>
<name>A0A2P2NVJ9_RHIMU</name>
<evidence type="ECO:0000313" key="1">
    <source>
        <dbReference type="EMBL" id="MBX46524.1"/>
    </source>
</evidence>
<sequence>MVPKINMSKIHWICLQQHDRLCHGNFSSKKNGRKYSFPSSKS</sequence>
<dbReference type="EMBL" id="GGEC01066040">
    <property type="protein sequence ID" value="MBX46524.1"/>
    <property type="molecule type" value="Transcribed_RNA"/>
</dbReference>
<accession>A0A2P2NVJ9</accession>
<dbReference type="AlphaFoldDB" id="A0A2P2NVJ9"/>